<dbReference type="InterPro" id="IPR000014">
    <property type="entry name" value="PAS"/>
</dbReference>
<dbReference type="Pfam" id="PF13185">
    <property type="entry name" value="GAF_2"/>
    <property type="match status" value="2"/>
</dbReference>
<dbReference type="Proteomes" id="UP000547011">
    <property type="component" value="Unassembled WGS sequence"/>
</dbReference>
<dbReference type="Gene3D" id="3.30.565.10">
    <property type="entry name" value="Histidine kinase-like ATPase, C-terminal domain"/>
    <property type="match status" value="1"/>
</dbReference>
<dbReference type="InterPro" id="IPR052162">
    <property type="entry name" value="Sensor_kinase/Photoreceptor"/>
</dbReference>
<dbReference type="Pfam" id="PF00072">
    <property type="entry name" value="Response_reg"/>
    <property type="match status" value="3"/>
</dbReference>
<feature type="domain" description="Response regulatory" evidence="8">
    <location>
        <begin position="998"/>
        <end position="1084"/>
    </location>
</feature>
<dbReference type="SMART" id="SM00448">
    <property type="entry name" value="REC"/>
    <property type="match status" value="3"/>
</dbReference>
<dbReference type="SMART" id="SM00065">
    <property type="entry name" value="GAF"/>
    <property type="match status" value="2"/>
</dbReference>
<feature type="modified residue" description="4-aspartylphosphate" evidence="6">
    <location>
        <position position="4"/>
    </location>
</feature>
<dbReference type="InterPro" id="IPR036097">
    <property type="entry name" value="HisK_dim/P_sf"/>
</dbReference>
<evidence type="ECO:0000259" key="8">
    <source>
        <dbReference type="PROSITE" id="PS50110"/>
    </source>
</evidence>
<dbReference type="InterPro" id="IPR029016">
    <property type="entry name" value="GAF-like_dom_sf"/>
</dbReference>
<dbReference type="NCBIfam" id="TIGR00229">
    <property type="entry name" value="sensory_box"/>
    <property type="match status" value="1"/>
</dbReference>
<dbReference type="SUPFAM" id="SSF47384">
    <property type="entry name" value="Homodimeric domain of signal transducing histidine kinase"/>
    <property type="match status" value="1"/>
</dbReference>
<dbReference type="InterPro" id="IPR011006">
    <property type="entry name" value="CheY-like_superfamily"/>
</dbReference>
<dbReference type="SMART" id="SM00091">
    <property type="entry name" value="PAS"/>
    <property type="match status" value="1"/>
</dbReference>
<dbReference type="SMART" id="SM00387">
    <property type="entry name" value="HATPase_c"/>
    <property type="match status" value="1"/>
</dbReference>
<dbReference type="EC" id="2.7.13.3" evidence="2"/>
<keyword evidence="3 6" id="KW-0597">Phosphoprotein</keyword>
<dbReference type="InterPro" id="IPR036890">
    <property type="entry name" value="HATPase_C_sf"/>
</dbReference>
<feature type="domain" description="PAC" evidence="10">
    <location>
        <begin position="160"/>
        <end position="212"/>
    </location>
</feature>
<sequence length="1084" mass="118215">MITDVMMPKMDGFALLDAIRSDNQLRDISVIMLSARSGEDARVEGLDAGADDYLTKPFSARELIARVESHLNMSVVRREANIALRESEIRFRNMADHAPVMMWVTDADARCTYLNRGWYEFTGQTEDMALGFGWLEAVHPDDRGWSGETFRQANARQESFQLEYRLLHKDGTYHWAIDAASPRFSTSGKFLGYIGSVLDIDARKRAEALRQMQNRLLELAIADQPLPDILEHLILAVEQHAGSEMLGSILLLDGSHLRHGAAPSLPTAYNNAIDGIEIGPDVGSCGTAALRGEPVYVSEIETDPLWDNFRALAREHGLRACWSTPIMSAEGAVLGTFAMYYRVPRVPAPADLDMVNLVTNTAALVIERKQAQTALHEESKVLQTLNKTGAALAGELDLERLVQGVTDAGVELTGAKFGAFFYNVEDKKGESYMLYTLSGVDRSAFAQFPMPQKTRVFAPTFDGLGIVRSDDILADPRYGHNDPYKGMPEGHLPVRSYLAVPVASRSGEIIGGLFFGHPEPGQFTQRHEDLMGGIAGQASVAVDNARLFQSAQREIAQRTEAEAALTRLNEQLETRVIEEIEVRRKTEIALQQAQRMESLGQLTGGVAHDFNNLLQVVSGNLHLLAKDIAGNARSEQRVQNALMGVSRGAKLAQQLLAFGRRQALEPKVINVGRLVRGLDDMLRRALGEEIQIETTITGGLWNTFADPGQVENALLNLAINARDAMDGQGQLTIEVGNAFLDDDYARNHVDVDPGQYVVLSVTDTGSGMPAEVVEKVFEPFYTTKPEGKGTGLGLSMVYGFAKQSGGHANIYSEIGHGTTVKLYLPRTKGSEDVLVDLDQQAVEGGSETILVVEDDEQVRATVVEMLTDLGYRVLKAPNADSGLAVVESGLPIDLLFTDVVMPGHLRSPELARKAKERLPQLAVLFTSGYTENAIVHGGRLDEGVQLLAKPYTREALARKVRHVLSNQQQINAVATPVAPRTEVPVQTQDSTPADKPLSILLVEDDVLIRMNTADMLTDMGHSVLEAGSAAEASVVLEGQPTPDVLITDVQLPGMSGIELAAQMRDTYPDMGVIFATGNSTLPKP</sequence>
<dbReference type="InterPro" id="IPR003594">
    <property type="entry name" value="HATPase_dom"/>
</dbReference>
<dbReference type="SUPFAM" id="SSF55781">
    <property type="entry name" value="GAF domain-like"/>
    <property type="match status" value="2"/>
</dbReference>
<dbReference type="InterPro" id="IPR001789">
    <property type="entry name" value="Sig_transdc_resp-reg_receiver"/>
</dbReference>
<dbReference type="InterPro" id="IPR000700">
    <property type="entry name" value="PAS-assoc_C"/>
</dbReference>
<dbReference type="Gene3D" id="1.10.287.130">
    <property type="match status" value="1"/>
</dbReference>
<feature type="modified residue" description="4-aspartylphosphate" evidence="6">
    <location>
        <position position="898"/>
    </location>
</feature>
<keyword evidence="12" id="KW-1185">Reference proteome</keyword>
<comment type="catalytic activity">
    <reaction evidence="1">
        <text>ATP + protein L-histidine = ADP + protein N-phospho-L-histidine.</text>
        <dbReference type="EC" id="2.7.13.3"/>
    </reaction>
</comment>
<evidence type="ECO:0000259" key="7">
    <source>
        <dbReference type="PROSITE" id="PS50109"/>
    </source>
</evidence>
<dbReference type="SUPFAM" id="SSF55785">
    <property type="entry name" value="PYP-like sensor domain (PAS domain)"/>
    <property type="match status" value="1"/>
</dbReference>
<dbReference type="PANTHER" id="PTHR43304">
    <property type="entry name" value="PHYTOCHROME-LIKE PROTEIN CPH1"/>
    <property type="match status" value="1"/>
</dbReference>
<comment type="caution">
    <text evidence="11">The sequence shown here is derived from an EMBL/GenBank/DDBJ whole genome shotgun (WGS) entry which is preliminary data.</text>
</comment>
<evidence type="ECO:0000256" key="5">
    <source>
        <dbReference type="ARBA" id="ARBA00022777"/>
    </source>
</evidence>
<dbReference type="InterPro" id="IPR003018">
    <property type="entry name" value="GAF"/>
</dbReference>
<keyword evidence="5" id="KW-0418">Kinase</keyword>
<evidence type="ECO:0000259" key="9">
    <source>
        <dbReference type="PROSITE" id="PS50112"/>
    </source>
</evidence>
<dbReference type="AlphaFoldDB" id="A0A7W6IIS4"/>
<evidence type="ECO:0000256" key="3">
    <source>
        <dbReference type="ARBA" id="ARBA00022553"/>
    </source>
</evidence>
<evidence type="ECO:0000313" key="11">
    <source>
        <dbReference type="EMBL" id="MBB4050400.1"/>
    </source>
</evidence>
<dbReference type="Gene3D" id="3.40.50.2300">
    <property type="match status" value="3"/>
</dbReference>
<dbReference type="Gene3D" id="3.30.450.20">
    <property type="entry name" value="PAS domain"/>
    <property type="match status" value="1"/>
</dbReference>
<dbReference type="CDD" id="cd18161">
    <property type="entry name" value="REC_hyHK_blue-like"/>
    <property type="match status" value="1"/>
</dbReference>
<dbReference type="InterPro" id="IPR001610">
    <property type="entry name" value="PAC"/>
</dbReference>
<dbReference type="PROSITE" id="PS50113">
    <property type="entry name" value="PAC"/>
    <property type="match status" value="1"/>
</dbReference>
<dbReference type="InterPro" id="IPR004358">
    <property type="entry name" value="Sig_transdc_His_kin-like_C"/>
</dbReference>
<feature type="domain" description="Response regulatory" evidence="8">
    <location>
        <begin position="848"/>
        <end position="964"/>
    </location>
</feature>
<reference evidence="11 12" key="1">
    <citation type="submission" date="2020-08" db="EMBL/GenBank/DDBJ databases">
        <title>Genomic Encyclopedia of Type Strains, Phase IV (KMG-IV): sequencing the most valuable type-strain genomes for metagenomic binning, comparative biology and taxonomic classification.</title>
        <authorList>
            <person name="Goeker M."/>
        </authorList>
    </citation>
    <scope>NUCLEOTIDE SEQUENCE [LARGE SCALE GENOMIC DNA]</scope>
    <source>
        <strain evidence="11 12">DSM 23447</strain>
    </source>
</reference>
<keyword evidence="4" id="KW-0808">Transferase</keyword>
<dbReference type="PROSITE" id="PS50110">
    <property type="entry name" value="RESPONSE_REGULATORY"/>
    <property type="match status" value="3"/>
</dbReference>
<protein>
    <recommendedName>
        <fullName evidence="2">histidine kinase</fullName>
        <ecNumber evidence="2">2.7.13.3</ecNumber>
    </recommendedName>
</protein>
<dbReference type="Pfam" id="PF08447">
    <property type="entry name" value="PAS_3"/>
    <property type="match status" value="1"/>
</dbReference>
<organism evidence="11 12">
    <name type="scientific">Devosia subaequoris</name>
    <dbReference type="NCBI Taxonomy" id="395930"/>
    <lineage>
        <taxon>Bacteria</taxon>
        <taxon>Pseudomonadati</taxon>
        <taxon>Pseudomonadota</taxon>
        <taxon>Alphaproteobacteria</taxon>
        <taxon>Hyphomicrobiales</taxon>
        <taxon>Devosiaceae</taxon>
        <taxon>Devosia</taxon>
    </lineage>
</organism>
<dbReference type="PRINTS" id="PR00344">
    <property type="entry name" value="BCTRLSENSOR"/>
</dbReference>
<dbReference type="GO" id="GO:0000155">
    <property type="term" value="F:phosphorelay sensor kinase activity"/>
    <property type="evidence" value="ECO:0007669"/>
    <property type="project" value="InterPro"/>
</dbReference>
<gene>
    <name evidence="11" type="ORF">GGR20_000018</name>
</gene>
<feature type="domain" description="PAS" evidence="9">
    <location>
        <begin position="87"/>
        <end position="157"/>
    </location>
</feature>
<evidence type="ECO:0000313" key="12">
    <source>
        <dbReference type="Proteomes" id="UP000547011"/>
    </source>
</evidence>
<accession>A0A7W6IIS4</accession>
<dbReference type="InterPro" id="IPR005467">
    <property type="entry name" value="His_kinase_dom"/>
</dbReference>
<feature type="domain" description="Response regulatory" evidence="8">
    <location>
        <begin position="1"/>
        <end position="71"/>
    </location>
</feature>
<dbReference type="Pfam" id="PF02518">
    <property type="entry name" value="HATPase_c"/>
    <property type="match status" value="1"/>
</dbReference>
<feature type="domain" description="Histidine kinase" evidence="7">
    <location>
        <begin position="605"/>
        <end position="828"/>
    </location>
</feature>
<feature type="modified residue" description="4-aspartylphosphate" evidence="6">
    <location>
        <position position="1048"/>
    </location>
</feature>
<dbReference type="SMART" id="SM00086">
    <property type="entry name" value="PAC"/>
    <property type="match status" value="1"/>
</dbReference>
<proteinExistence type="predicted"/>
<dbReference type="PROSITE" id="PS50109">
    <property type="entry name" value="HIS_KIN"/>
    <property type="match status" value="1"/>
</dbReference>
<evidence type="ECO:0000256" key="4">
    <source>
        <dbReference type="ARBA" id="ARBA00022679"/>
    </source>
</evidence>
<dbReference type="PANTHER" id="PTHR43304:SF1">
    <property type="entry name" value="PAC DOMAIN-CONTAINING PROTEIN"/>
    <property type="match status" value="1"/>
</dbReference>
<name>A0A7W6IIS4_9HYPH</name>
<dbReference type="SUPFAM" id="SSF52172">
    <property type="entry name" value="CheY-like"/>
    <property type="match status" value="3"/>
</dbReference>
<evidence type="ECO:0000256" key="1">
    <source>
        <dbReference type="ARBA" id="ARBA00000085"/>
    </source>
</evidence>
<dbReference type="InterPro" id="IPR013655">
    <property type="entry name" value="PAS_fold_3"/>
</dbReference>
<dbReference type="PROSITE" id="PS50112">
    <property type="entry name" value="PAS"/>
    <property type="match status" value="1"/>
</dbReference>
<dbReference type="Gene3D" id="3.30.450.40">
    <property type="match status" value="2"/>
</dbReference>
<evidence type="ECO:0000256" key="6">
    <source>
        <dbReference type="PROSITE-ProRule" id="PRU00169"/>
    </source>
</evidence>
<evidence type="ECO:0000256" key="2">
    <source>
        <dbReference type="ARBA" id="ARBA00012438"/>
    </source>
</evidence>
<dbReference type="FunFam" id="3.30.450.20:FF:000099">
    <property type="entry name" value="Sensory box sensor histidine kinase"/>
    <property type="match status" value="1"/>
</dbReference>
<dbReference type="EMBL" id="JACIEW010000001">
    <property type="protein sequence ID" value="MBB4050400.1"/>
    <property type="molecule type" value="Genomic_DNA"/>
</dbReference>
<dbReference type="InterPro" id="IPR035965">
    <property type="entry name" value="PAS-like_dom_sf"/>
</dbReference>
<evidence type="ECO:0000259" key="10">
    <source>
        <dbReference type="PROSITE" id="PS50113"/>
    </source>
</evidence>
<dbReference type="CDD" id="cd00130">
    <property type="entry name" value="PAS"/>
    <property type="match status" value="1"/>
</dbReference>
<dbReference type="SUPFAM" id="SSF55874">
    <property type="entry name" value="ATPase domain of HSP90 chaperone/DNA topoisomerase II/histidine kinase"/>
    <property type="match status" value="1"/>
</dbReference>
<dbReference type="CDD" id="cd16919">
    <property type="entry name" value="HATPase_CckA-like"/>
    <property type="match status" value="1"/>
</dbReference>